<accession>A0A6G0WEK1</accession>
<feature type="transmembrane region" description="Helical" evidence="1">
    <location>
        <begin position="60"/>
        <end position="79"/>
    </location>
</feature>
<reference evidence="2 3" key="1">
    <citation type="submission" date="2019-07" db="EMBL/GenBank/DDBJ databases">
        <title>Genomics analysis of Aphanomyces spp. identifies a new class of oomycete effector associated with host adaptation.</title>
        <authorList>
            <person name="Gaulin E."/>
        </authorList>
    </citation>
    <scope>NUCLEOTIDE SEQUENCE [LARGE SCALE GENOMIC DNA]</scope>
    <source>
        <strain evidence="2 3">ATCC 201684</strain>
    </source>
</reference>
<organism evidence="2 3">
    <name type="scientific">Aphanomyces euteiches</name>
    <dbReference type="NCBI Taxonomy" id="100861"/>
    <lineage>
        <taxon>Eukaryota</taxon>
        <taxon>Sar</taxon>
        <taxon>Stramenopiles</taxon>
        <taxon>Oomycota</taxon>
        <taxon>Saprolegniomycetes</taxon>
        <taxon>Saprolegniales</taxon>
        <taxon>Verrucalvaceae</taxon>
        <taxon>Aphanomyces</taxon>
    </lineage>
</organism>
<feature type="transmembrane region" description="Helical" evidence="1">
    <location>
        <begin position="431"/>
        <end position="451"/>
    </location>
</feature>
<dbReference type="PANTHER" id="PTHR11360:SF317">
    <property type="entry name" value="MAJOR FACILITATOR SUPERFAMILY (MFS) PROFILE DOMAIN-CONTAINING PROTEIN-RELATED"/>
    <property type="match status" value="1"/>
</dbReference>
<evidence type="ECO:0008006" key="4">
    <source>
        <dbReference type="Google" id="ProtNLM"/>
    </source>
</evidence>
<feature type="transmembrane region" description="Helical" evidence="1">
    <location>
        <begin position="190"/>
        <end position="210"/>
    </location>
</feature>
<feature type="transmembrane region" description="Helical" evidence="1">
    <location>
        <begin position="398"/>
        <end position="419"/>
    </location>
</feature>
<feature type="transmembrane region" description="Helical" evidence="1">
    <location>
        <begin position="494"/>
        <end position="513"/>
    </location>
</feature>
<dbReference type="AlphaFoldDB" id="A0A6G0WEK1"/>
<feature type="transmembrane region" description="Helical" evidence="1">
    <location>
        <begin position="230"/>
        <end position="253"/>
    </location>
</feature>
<dbReference type="Proteomes" id="UP000481153">
    <property type="component" value="Unassembled WGS sequence"/>
</dbReference>
<evidence type="ECO:0000313" key="2">
    <source>
        <dbReference type="EMBL" id="KAF0725745.1"/>
    </source>
</evidence>
<dbReference type="PANTHER" id="PTHR11360">
    <property type="entry name" value="MONOCARBOXYLATE TRANSPORTER"/>
    <property type="match status" value="1"/>
</dbReference>
<dbReference type="VEuPathDB" id="FungiDB:AeMF1_015342"/>
<dbReference type="InterPro" id="IPR036259">
    <property type="entry name" value="MFS_trans_sf"/>
</dbReference>
<evidence type="ECO:0000313" key="3">
    <source>
        <dbReference type="Proteomes" id="UP000481153"/>
    </source>
</evidence>
<dbReference type="Pfam" id="PF07690">
    <property type="entry name" value="MFS_1"/>
    <property type="match status" value="1"/>
</dbReference>
<feature type="transmembrane region" description="Helical" evidence="1">
    <location>
        <begin position="99"/>
        <end position="120"/>
    </location>
</feature>
<feature type="transmembrane region" description="Helical" evidence="1">
    <location>
        <begin position="463"/>
        <end position="482"/>
    </location>
</feature>
<feature type="transmembrane region" description="Helical" evidence="1">
    <location>
        <begin position="127"/>
        <end position="149"/>
    </location>
</feature>
<dbReference type="EMBL" id="VJMJ01000233">
    <property type="protein sequence ID" value="KAF0725745.1"/>
    <property type="molecule type" value="Genomic_DNA"/>
</dbReference>
<dbReference type="GO" id="GO:0022857">
    <property type="term" value="F:transmembrane transporter activity"/>
    <property type="evidence" value="ECO:0007669"/>
    <property type="project" value="InterPro"/>
</dbReference>
<gene>
    <name evidence="2" type="ORF">Ae201684_015832</name>
</gene>
<keyword evidence="3" id="KW-1185">Reference proteome</keyword>
<evidence type="ECO:0000256" key="1">
    <source>
        <dbReference type="SAM" id="Phobius"/>
    </source>
</evidence>
<keyword evidence="1" id="KW-0472">Membrane</keyword>
<dbReference type="SUPFAM" id="SSF103473">
    <property type="entry name" value="MFS general substrate transporter"/>
    <property type="match status" value="1"/>
</dbReference>
<dbReference type="Gene3D" id="1.20.1250.20">
    <property type="entry name" value="MFS general substrate transporter like domains"/>
    <property type="match status" value="1"/>
</dbReference>
<dbReference type="InterPro" id="IPR011701">
    <property type="entry name" value="MFS"/>
</dbReference>
<protein>
    <recommendedName>
        <fullName evidence="4">Major facilitator superfamily (MFS) profile domain-containing protein</fullName>
    </recommendedName>
</protein>
<feature type="transmembrane region" description="Helical" evidence="1">
    <location>
        <begin position="155"/>
        <end position="178"/>
    </location>
</feature>
<dbReference type="InterPro" id="IPR050327">
    <property type="entry name" value="Proton-linked_MCT"/>
</dbReference>
<sequence>MAEIKFPIYSILCMSCIWSYWRLAVPTKPAEEIEAEKWLFLVKKRHGQFSTLRSIRFNRWYLVAMAFLNLFFVGSMVSIDFLDGALNGFFLGMEEEYAITVQVLGMAVMGLSAALAGPFIERRGPRLSMAISTALVVLGWIFAELGVVFQVYPLLFIGIGVFVAVGYGITMIVSVATVQKWFPDLRGVSGITVAGMGGGSLVWINIYGALMHRKSDNIFMQVSQDLDNDGLHYVFLLHGGLALVFMLLATMVFRTPPPNYAVNGSDIHCIPLNKAPATAHVQNNYLDVGMTLVNFDAVGQNQPITTDCVYFSHVKALSLIQCIFSSDFFFLYLAFAASASPIVLFSAESPSYVFMILRATIDQTNDFVLHNNIACALGNTLGPILADAIIRIFYANPAFVRKMVFMVFLLSHSVAIAILKNNIDNINTFQWPLYIASGSSGVGFGLIPSLLSDLFGVYNAGTMFGLILTSWSIGTLVLRVLLRESSNMALELPSHLNALLIVSIVGCVIMGLVRSSSMDRFYRGYQLTICGKIIIQRPSRHLMMEQNNAKPSQESKSGLLPEWMVRHQMTDRERDCSSPIILVHPDCHHLFQTQERPNEPSS</sequence>
<proteinExistence type="predicted"/>
<name>A0A6G0WEK1_9STRA</name>
<keyword evidence="1" id="KW-0812">Transmembrane</keyword>
<feature type="transmembrane region" description="Helical" evidence="1">
    <location>
        <begin position="328"/>
        <end position="347"/>
    </location>
</feature>
<keyword evidence="1" id="KW-1133">Transmembrane helix</keyword>
<comment type="caution">
    <text evidence="2">The sequence shown here is derived from an EMBL/GenBank/DDBJ whole genome shotgun (WGS) entry which is preliminary data.</text>
</comment>